<accession>A0ACC0F6I3</accession>
<name>A0ACC0F6I3_9ERIC</name>
<comment type="caution">
    <text evidence="1">The sequence shown here is derived from an EMBL/GenBank/DDBJ whole genome shotgun (WGS) entry which is preliminary data.</text>
</comment>
<keyword evidence="2" id="KW-1185">Reference proteome</keyword>
<proteinExistence type="predicted"/>
<dbReference type="Proteomes" id="UP001060215">
    <property type="component" value="Chromosome 11"/>
</dbReference>
<dbReference type="EMBL" id="CM045768">
    <property type="protein sequence ID" value="KAI7983687.1"/>
    <property type="molecule type" value="Genomic_DNA"/>
</dbReference>
<protein>
    <submittedName>
        <fullName evidence="1">Uncharacterized protein</fullName>
    </submittedName>
</protein>
<evidence type="ECO:0000313" key="2">
    <source>
        <dbReference type="Proteomes" id="UP001060215"/>
    </source>
</evidence>
<organism evidence="1 2">
    <name type="scientific">Camellia lanceoleosa</name>
    <dbReference type="NCBI Taxonomy" id="1840588"/>
    <lineage>
        <taxon>Eukaryota</taxon>
        <taxon>Viridiplantae</taxon>
        <taxon>Streptophyta</taxon>
        <taxon>Embryophyta</taxon>
        <taxon>Tracheophyta</taxon>
        <taxon>Spermatophyta</taxon>
        <taxon>Magnoliopsida</taxon>
        <taxon>eudicotyledons</taxon>
        <taxon>Gunneridae</taxon>
        <taxon>Pentapetalae</taxon>
        <taxon>asterids</taxon>
        <taxon>Ericales</taxon>
        <taxon>Theaceae</taxon>
        <taxon>Camellia</taxon>
    </lineage>
</organism>
<reference evidence="1 2" key="1">
    <citation type="journal article" date="2022" name="Plant J.">
        <title>Chromosome-level genome of Camellia lanceoleosa provides a valuable resource for understanding genome evolution and self-incompatibility.</title>
        <authorList>
            <person name="Gong W."/>
            <person name="Xiao S."/>
            <person name="Wang L."/>
            <person name="Liao Z."/>
            <person name="Chang Y."/>
            <person name="Mo W."/>
            <person name="Hu G."/>
            <person name="Li W."/>
            <person name="Zhao G."/>
            <person name="Zhu H."/>
            <person name="Hu X."/>
            <person name="Ji K."/>
            <person name="Xiang X."/>
            <person name="Song Q."/>
            <person name="Yuan D."/>
            <person name="Jin S."/>
            <person name="Zhang L."/>
        </authorList>
    </citation>
    <scope>NUCLEOTIDE SEQUENCE [LARGE SCALE GENOMIC DNA]</scope>
    <source>
        <strain evidence="1">SQ_2022a</strain>
    </source>
</reference>
<evidence type="ECO:0000313" key="1">
    <source>
        <dbReference type="EMBL" id="KAI7983687.1"/>
    </source>
</evidence>
<gene>
    <name evidence="1" type="ORF">LOK49_LG15G02593</name>
</gene>
<sequence>MDDQCQGVSSKVSSTASRTDMVENEAKRREMMMARETTATEVKYDERGDINKLAEDFINNFRNRLKFQQQEKSLKHQTQRERMAPRNY</sequence>